<dbReference type="PROSITE" id="PS50850">
    <property type="entry name" value="MFS"/>
    <property type="match status" value="1"/>
</dbReference>
<sequence>MSVTTTSNPTSKLSPIVLIGILFFIFGFITWLNSVLIPYLKLACELNNTEAYLVAFSFYISYFVMAIPSSWILNSTGFKKGMSLGLGVMAIGALIFIPAALTRTYTLFLLGLFVQGSGLALLQTASNPYITILGPPESAAKRISIMGISNKIAGAIAPIILGAITLKDADGLKARLTQMDLATKLNELNELASRVIVPYIVIVVVLLILAALIYYSALPEVDTDKEDSVTETGAGKTSVFQYPHLLLGVLTLFLYVGAEVIAGDTIINYGASQGIALSAAKYFTTGTLVCMLMGYFIGITCIPKFISQENAMKLCALLGLILSVLALVTTGFVSVAMIALLGLANSLVWPALWPMALSGLGKYTKIGSSLLIMGIAGGAVLPVAYGFLADKFSLHHAYIILIPIYLMIGYYAISGHKVGKQSLNKSL</sequence>
<evidence type="ECO:0000256" key="4">
    <source>
        <dbReference type="ARBA" id="ARBA00022475"/>
    </source>
</evidence>
<comment type="caution">
    <text evidence="10">The sequence shown here is derived from an EMBL/GenBank/DDBJ whole genome shotgun (WGS) entry which is preliminary data.</text>
</comment>
<comment type="similarity">
    <text evidence="3">Belongs to the major facilitator superfamily. FHS transporter (TC 2.A.1.7) family.</text>
</comment>
<feature type="transmembrane region" description="Helical" evidence="8">
    <location>
        <begin position="52"/>
        <end position="74"/>
    </location>
</feature>
<evidence type="ECO:0000256" key="3">
    <source>
        <dbReference type="ARBA" id="ARBA00009120"/>
    </source>
</evidence>
<dbReference type="InterPro" id="IPR036259">
    <property type="entry name" value="MFS_trans_sf"/>
</dbReference>
<keyword evidence="11" id="KW-1185">Reference proteome</keyword>
<organism evidence="10 11">
    <name type="scientific">Mucilaginibacter gynuensis</name>
    <dbReference type="NCBI Taxonomy" id="1302236"/>
    <lineage>
        <taxon>Bacteria</taxon>
        <taxon>Pseudomonadati</taxon>
        <taxon>Bacteroidota</taxon>
        <taxon>Sphingobacteriia</taxon>
        <taxon>Sphingobacteriales</taxon>
        <taxon>Sphingobacteriaceae</taxon>
        <taxon>Mucilaginibacter</taxon>
    </lineage>
</organism>
<keyword evidence="6 8" id="KW-1133">Transmembrane helix</keyword>
<dbReference type="InterPro" id="IPR011701">
    <property type="entry name" value="MFS"/>
</dbReference>
<protein>
    <submittedName>
        <fullName evidence="10">Sugar MFS transporter</fullName>
    </submittedName>
</protein>
<evidence type="ECO:0000256" key="7">
    <source>
        <dbReference type="ARBA" id="ARBA00023136"/>
    </source>
</evidence>
<dbReference type="PANTHER" id="PTHR43702">
    <property type="entry name" value="L-FUCOSE-PROTON SYMPORTER"/>
    <property type="match status" value="1"/>
</dbReference>
<evidence type="ECO:0000313" key="10">
    <source>
        <dbReference type="EMBL" id="GAA4313258.1"/>
    </source>
</evidence>
<gene>
    <name evidence="10" type="ORF">GCM10023149_08940</name>
</gene>
<reference evidence="11" key="1">
    <citation type="journal article" date="2019" name="Int. J. Syst. Evol. Microbiol.">
        <title>The Global Catalogue of Microorganisms (GCM) 10K type strain sequencing project: providing services to taxonomists for standard genome sequencing and annotation.</title>
        <authorList>
            <consortium name="The Broad Institute Genomics Platform"/>
            <consortium name="The Broad Institute Genome Sequencing Center for Infectious Disease"/>
            <person name="Wu L."/>
            <person name="Ma J."/>
        </authorList>
    </citation>
    <scope>NUCLEOTIDE SEQUENCE [LARGE SCALE GENOMIC DNA]</scope>
    <source>
        <strain evidence="11">JCM 17705</strain>
    </source>
</reference>
<accession>A0ABP8FY10</accession>
<evidence type="ECO:0000256" key="8">
    <source>
        <dbReference type="SAM" id="Phobius"/>
    </source>
</evidence>
<dbReference type="CDD" id="cd17394">
    <property type="entry name" value="MFS_FucP_like"/>
    <property type="match status" value="1"/>
</dbReference>
<dbReference type="EMBL" id="BAABFT010000002">
    <property type="protein sequence ID" value="GAA4313258.1"/>
    <property type="molecule type" value="Genomic_DNA"/>
</dbReference>
<name>A0ABP8FY10_9SPHI</name>
<evidence type="ECO:0000256" key="2">
    <source>
        <dbReference type="ARBA" id="ARBA00004429"/>
    </source>
</evidence>
<dbReference type="InterPro" id="IPR050375">
    <property type="entry name" value="MFS_TsgA-like"/>
</dbReference>
<feature type="transmembrane region" description="Helical" evidence="8">
    <location>
        <begin position="347"/>
        <end position="363"/>
    </location>
</feature>
<evidence type="ECO:0000256" key="1">
    <source>
        <dbReference type="ARBA" id="ARBA00003321"/>
    </source>
</evidence>
<feature type="transmembrane region" description="Helical" evidence="8">
    <location>
        <begin position="196"/>
        <end position="218"/>
    </location>
</feature>
<evidence type="ECO:0000256" key="6">
    <source>
        <dbReference type="ARBA" id="ARBA00022989"/>
    </source>
</evidence>
<keyword evidence="4" id="KW-1003">Cell membrane</keyword>
<evidence type="ECO:0000259" key="9">
    <source>
        <dbReference type="PROSITE" id="PS50850"/>
    </source>
</evidence>
<feature type="transmembrane region" description="Helical" evidence="8">
    <location>
        <begin position="105"/>
        <end position="122"/>
    </location>
</feature>
<feature type="transmembrane region" description="Helical" evidence="8">
    <location>
        <begin position="370"/>
        <end position="388"/>
    </location>
</feature>
<dbReference type="NCBIfam" id="TIGR01272">
    <property type="entry name" value="gluP"/>
    <property type="match status" value="1"/>
</dbReference>
<feature type="transmembrane region" description="Helical" evidence="8">
    <location>
        <begin position="314"/>
        <end position="341"/>
    </location>
</feature>
<comment type="function">
    <text evidence="1">Intake of glucose and galactose.</text>
</comment>
<feature type="transmembrane region" description="Helical" evidence="8">
    <location>
        <begin position="81"/>
        <end position="99"/>
    </location>
</feature>
<comment type="subcellular location">
    <subcellularLocation>
        <location evidence="2">Cell inner membrane</location>
        <topology evidence="2">Multi-pass membrane protein</topology>
    </subcellularLocation>
</comment>
<proteinExistence type="inferred from homology"/>
<evidence type="ECO:0000256" key="5">
    <source>
        <dbReference type="ARBA" id="ARBA00022692"/>
    </source>
</evidence>
<evidence type="ECO:0000313" key="11">
    <source>
        <dbReference type="Proteomes" id="UP001500582"/>
    </source>
</evidence>
<feature type="transmembrane region" description="Helical" evidence="8">
    <location>
        <begin position="12"/>
        <end position="32"/>
    </location>
</feature>
<dbReference type="Proteomes" id="UP001500582">
    <property type="component" value="Unassembled WGS sequence"/>
</dbReference>
<keyword evidence="5 8" id="KW-0812">Transmembrane</keyword>
<dbReference type="InterPro" id="IPR005964">
    <property type="entry name" value="Glc/Gal_transptr_bac"/>
</dbReference>
<feature type="domain" description="Major facilitator superfamily (MFS) profile" evidence="9">
    <location>
        <begin position="15"/>
        <end position="427"/>
    </location>
</feature>
<feature type="transmembrane region" description="Helical" evidence="8">
    <location>
        <begin position="239"/>
        <end position="262"/>
    </location>
</feature>
<feature type="transmembrane region" description="Helical" evidence="8">
    <location>
        <begin position="394"/>
        <end position="413"/>
    </location>
</feature>
<dbReference type="PANTHER" id="PTHR43702:SF12">
    <property type="entry name" value="N-ACETYL GLUCOSAMINE TRANSPORTER NAGP"/>
    <property type="match status" value="1"/>
</dbReference>
<dbReference type="InterPro" id="IPR020846">
    <property type="entry name" value="MFS_dom"/>
</dbReference>
<feature type="transmembrane region" description="Helical" evidence="8">
    <location>
        <begin position="143"/>
        <end position="166"/>
    </location>
</feature>
<dbReference type="SUPFAM" id="SSF103473">
    <property type="entry name" value="MFS general substrate transporter"/>
    <property type="match status" value="1"/>
</dbReference>
<dbReference type="RefSeq" id="WP_345209802.1">
    <property type="nucleotide sequence ID" value="NZ_BAABFT010000002.1"/>
</dbReference>
<dbReference type="Gene3D" id="1.20.1250.20">
    <property type="entry name" value="MFS general substrate transporter like domains"/>
    <property type="match status" value="2"/>
</dbReference>
<keyword evidence="7 8" id="KW-0472">Membrane</keyword>
<dbReference type="Pfam" id="PF07690">
    <property type="entry name" value="MFS_1"/>
    <property type="match status" value="1"/>
</dbReference>
<feature type="transmembrane region" description="Helical" evidence="8">
    <location>
        <begin position="282"/>
        <end position="302"/>
    </location>
</feature>